<dbReference type="PIRSF" id="PIRSF000044">
    <property type="entry name" value="Cis_Diol_DH_RD"/>
    <property type="match status" value="1"/>
</dbReference>
<comment type="cofactor">
    <cofactor evidence="1 27">
        <name>FAD</name>
        <dbReference type="ChEBI" id="CHEBI:57692"/>
    </cofactor>
</comment>
<feature type="binding site" evidence="27">
    <location>
        <position position="70"/>
    </location>
    <ligand>
        <name>[2Fe-2S] cluster</name>
        <dbReference type="ChEBI" id="CHEBI:190135"/>
    </ligand>
</feature>
<dbReference type="Pfam" id="PF00970">
    <property type="entry name" value="FAD_binding_6"/>
    <property type="match status" value="1"/>
</dbReference>
<dbReference type="InterPro" id="IPR012675">
    <property type="entry name" value="Beta-grasp_dom_sf"/>
</dbReference>
<feature type="binding site" evidence="27">
    <location>
        <position position="111"/>
    </location>
    <ligand>
        <name>[2Fe-2S] cluster</name>
        <dbReference type="ChEBI" id="CHEBI:190135"/>
    </ligand>
</feature>
<dbReference type="AlphaFoldDB" id="A0A1X7DR34"/>
<keyword evidence="12 27" id="KW-0001">2Fe-2S</keyword>
<dbReference type="InterPro" id="IPR001041">
    <property type="entry name" value="2Fe-2S_ferredoxin-type"/>
</dbReference>
<comment type="cofactor">
    <cofactor evidence="27">
        <name>[2Fe-2S] cluster</name>
        <dbReference type="ChEBI" id="CHEBI:190135"/>
    </cofactor>
    <text evidence="27">Binds 1 [2Fe-2S] cluster.</text>
</comment>
<organism evidence="30 31">
    <name type="scientific">Desulfovibrio gilichinskyi</name>
    <dbReference type="NCBI Taxonomy" id="1519643"/>
    <lineage>
        <taxon>Bacteria</taxon>
        <taxon>Pseudomonadati</taxon>
        <taxon>Thermodesulfobacteriota</taxon>
        <taxon>Desulfovibrionia</taxon>
        <taxon>Desulfovibrionales</taxon>
        <taxon>Desulfovibrionaceae</taxon>
        <taxon>Desulfovibrio</taxon>
    </lineage>
</organism>
<comment type="similarity">
    <text evidence="4 27">Belongs to the NqrF family.</text>
</comment>
<dbReference type="STRING" id="1519643.SAMN06295933_2218"/>
<accession>A0A1X7DR34</accession>
<evidence type="ECO:0000256" key="17">
    <source>
        <dbReference type="ARBA" id="ARBA00023014"/>
    </source>
</evidence>
<dbReference type="InterPro" id="IPR008333">
    <property type="entry name" value="Cbr1-like_FAD-bd_dom"/>
</dbReference>
<evidence type="ECO:0000256" key="24">
    <source>
        <dbReference type="ARBA" id="ARBA00030032"/>
    </source>
</evidence>
<dbReference type="EMBL" id="FWZU01000003">
    <property type="protein sequence ID" value="SMF19986.1"/>
    <property type="molecule type" value="Genomic_DNA"/>
</dbReference>
<dbReference type="Gene3D" id="3.10.20.30">
    <property type="match status" value="1"/>
</dbReference>
<dbReference type="RefSeq" id="WP_085102134.1">
    <property type="nucleotide sequence ID" value="NZ_FWZU01000003.1"/>
</dbReference>
<feature type="domain" description="2Fe-2S ferredoxin-type" evidence="28">
    <location>
        <begin position="33"/>
        <end position="127"/>
    </location>
</feature>
<dbReference type="Pfam" id="PF00175">
    <property type="entry name" value="NAD_binding_1"/>
    <property type="match status" value="1"/>
</dbReference>
<evidence type="ECO:0000256" key="8">
    <source>
        <dbReference type="ARBA" id="ARBA00022448"/>
    </source>
</evidence>
<evidence type="ECO:0000256" key="11">
    <source>
        <dbReference type="ARBA" id="ARBA00022630"/>
    </source>
</evidence>
<comment type="subcellular location">
    <subcellularLocation>
        <location evidence="3">Cell inner membrane</location>
    </subcellularLocation>
    <subcellularLocation>
        <location evidence="27">Cell membrane</location>
        <topology evidence="27">Single-pass membrane protein</topology>
    </subcellularLocation>
</comment>
<keyword evidence="11 27" id="KW-0285">Flavoprotein</keyword>
<dbReference type="CDD" id="cd00207">
    <property type="entry name" value="fer2"/>
    <property type="match status" value="1"/>
</dbReference>
<evidence type="ECO:0000256" key="4">
    <source>
        <dbReference type="ARBA" id="ARBA00005570"/>
    </source>
</evidence>
<evidence type="ECO:0000256" key="7">
    <source>
        <dbReference type="ARBA" id="ARBA00019729"/>
    </source>
</evidence>
<evidence type="ECO:0000256" key="14">
    <source>
        <dbReference type="ARBA" id="ARBA00022827"/>
    </source>
</evidence>
<evidence type="ECO:0000256" key="2">
    <source>
        <dbReference type="ARBA" id="ARBA00002972"/>
    </source>
</evidence>
<evidence type="ECO:0000256" key="27">
    <source>
        <dbReference type="HAMAP-Rule" id="MF_00430"/>
    </source>
</evidence>
<dbReference type="GO" id="GO:0006814">
    <property type="term" value="P:sodium ion transport"/>
    <property type="evidence" value="ECO:0007669"/>
    <property type="project" value="UniProtKB-UniRule"/>
</dbReference>
<keyword evidence="19 27" id="KW-0915">Sodium</keyword>
<dbReference type="SUPFAM" id="SSF54292">
    <property type="entry name" value="2Fe-2S ferredoxin-like"/>
    <property type="match status" value="1"/>
</dbReference>
<dbReference type="PROSITE" id="PS51085">
    <property type="entry name" value="2FE2S_FER_2"/>
    <property type="match status" value="1"/>
</dbReference>
<dbReference type="Gene3D" id="3.40.50.80">
    <property type="entry name" value="Nucleotide-binding domain of ferredoxin-NADP reductase (FNR) module"/>
    <property type="match status" value="1"/>
</dbReference>
<evidence type="ECO:0000256" key="16">
    <source>
        <dbReference type="ARBA" id="ARBA00023004"/>
    </source>
</evidence>
<evidence type="ECO:0000256" key="10">
    <source>
        <dbReference type="ARBA" id="ARBA00022519"/>
    </source>
</evidence>
<dbReference type="Gene3D" id="2.40.30.10">
    <property type="entry name" value="Translation factors"/>
    <property type="match status" value="1"/>
</dbReference>
<keyword evidence="15 27" id="KW-1278">Translocase</keyword>
<dbReference type="SUPFAM" id="SSF52343">
    <property type="entry name" value="Ferredoxin reductase-like, C-terminal NADP-linked domain"/>
    <property type="match status" value="1"/>
</dbReference>
<keyword evidence="9 27" id="KW-1003">Cell membrane</keyword>
<keyword evidence="10" id="KW-0997">Cell inner membrane</keyword>
<reference evidence="31" key="1">
    <citation type="submission" date="2017-04" db="EMBL/GenBank/DDBJ databases">
        <authorList>
            <person name="Varghese N."/>
            <person name="Submissions S."/>
        </authorList>
    </citation>
    <scope>NUCLEOTIDE SEQUENCE [LARGE SCALE GENOMIC DNA]</scope>
    <source>
        <strain evidence="31">K3S</strain>
    </source>
</reference>
<keyword evidence="21 27" id="KW-0830">Ubiquinone</keyword>
<keyword evidence="14 27" id="KW-0274">FAD</keyword>
<evidence type="ECO:0000256" key="12">
    <source>
        <dbReference type="ARBA" id="ARBA00022714"/>
    </source>
</evidence>
<evidence type="ECO:0000256" key="26">
    <source>
        <dbReference type="ARBA" id="ARBA00048891"/>
    </source>
</evidence>
<keyword evidence="13 27" id="KW-0479">Metal-binding</keyword>
<dbReference type="FunFam" id="3.40.50.80:FF:000014">
    <property type="entry name" value="Na(+)-translocating NADH-quinone reductase subunit F"/>
    <property type="match status" value="1"/>
</dbReference>
<evidence type="ECO:0000256" key="21">
    <source>
        <dbReference type="ARBA" id="ARBA00023075"/>
    </source>
</evidence>
<protein>
    <recommendedName>
        <fullName evidence="7 27">Na(+)-translocating NADH-quinone reductase subunit F</fullName>
        <shortName evidence="27">Na(+)-NQR subunit F</shortName>
        <shortName evidence="27">Na(+)-translocating NQR subunit F</shortName>
        <ecNumber evidence="6 27">7.2.1.1</ecNumber>
    </recommendedName>
    <alternativeName>
        <fullName evidence="25 27">NQR complex subunit F</fullName>
    </alternativeName>
    <alternativeName>
        <fullName evidence="24 27">NQR-1 subunit F</fullName>
    </alternativeName>
</protein>
<dbReference type="InterPro" id="IPR039261">
    <property type="entry name" value="FNR_nucleotide-bd"/>
</dbReference>
<dbReference type="OrthoDB" id="9806195at2"/>
<keyword evidence="16 27" id="KW-0408">Iron</keyword>
<evidence type="ECO:0000256" key="20">
    <source>
        <dbReference type="ARBA" id="ARBA00023065"/>
    </source>
</evidence>
<dbReference type="NCBIfam" id="TIGR01941">
    <property type="entry name" value="nqrF"/>
    <property type="match status" value="1"/>
</dbReference>
<dbReference type="GO" id="GO:0046872">
    <property type="term" value="F:metal ion binding"/>
    <property type="evidence" value="ECO:0007669"/>
    <property type="project" value="UniProtKB-KW"/>
</dbReference>
<keyword evidence="17 27" id="KW-0411">Iron-sulfur</keyword>
<evidence type="ECO:0000256" key="23">
    <source>
        <dbReference type="ARBA" id="ARBA00023201"/>
    </source>
</evidence>
<keyword evidence="22 27" id="KW-0472">Membrane</keyword>
<dbReference type="GO" id="GO:0051537">
    <property type="term" value="F:2 iron, 2 sulfur cluster binding"/>
    <property type="evidence" value="ECO:0007669"/>
    <property type="project" value="UniProtKB-KW"/>
</dbReference>
<dbReference type="InterPro" id="IPR017938">
    <property type="entry name" value="Riboflavin_synthase-like_b-brl"/>
</dbReference>
<feature type="binding site" evidence="27">
    <location>
        <position position="79"/>
    </location>
    <ligand>
        <name>[2Fe-2S] cluster</name>
        <dbReference type="ChEBI" id="CHEBI:190135"/>
    </ligand>
</feature>
<proteinExistence type="inferred from homology"/>
<evidence type="ECO:0000256" key="13">
    <source>
        <dbReference type="ARBA" id="ARBA00022723"/>
    </source>
</evidence>
<dbReference type="CDD" id="cd06188">
    <property type="entry name" value="NADH_quinone_reductase"/>
    <property type="match status" value="1"/>
</dbReference>
<dbReference type="InterPro" id="IPR001433">
    <property type="entry name" value="OxRdtase_FAD/NAD-bd"/>
</dbReference>
<dbReference type="PANTHER" id="PTHR43644">
    <property type="entry name" value="NA(+)-TRANSLOCATING NADH-QUINONE REDUCTASE SUBUNIT"/>
    <property type="match status" value="1"/>
</dbReference>
<keyword evidence="8 27" id="KW-0813">Transport</keyword>
<dbReference type="GO" id="GO:0016655">
    <property type="term" value="F:oxidoreductase activity, acting on NAD(P)H, quinone or similar compound as acceptor"/>
    <property type="evidence" value="ECO:0007669"/>
    <property type="project" value="InterPro"/>
</dbReference>
<keyword evidence="31" id="KW-1185">Reference proteome</keyword>
<keyword evidence="27" id="KW-0812">Transmembrane</keyword>
<keyword evidence="20 27" id="KW-0406">Ion transport</keyword>
<evidence type="ECO:0000256" key="6">
    <source>
        <dbReference type="ARBA" id="ARBA00013099"/>
    </source>
</evidence>
<evidence type="ECO:0000256" key="19">
    <source>
        <dbReference type="ARBA" id="ARBA00023053"/>
    </source>
</evidence>
<dbReference type="PANTHER" id="PTHR43644:SF1">
    <property type="entry name" value="NAD(P)H-FLAVIN REDUCTASE"/>
    <property type="match status" value="1"/>
</dbReference>
<keyword evidence="23 27" id="KW-0739">Sodium transport</keyword>
<keyword evidence="18 27" id="KW-0520">NAD</keyword>
<dbReference type="InterPro" id="IPR036010">
    <property type="entry name" value="2Fe-2S_ferredoxin-like_sf"/>
</dbReference>
<dbReference type="Pfam" id="PF00111">
    <property type="entry name" value="Fer2"/>
    <property type="match status" value="1"/>
</dbReference>
<comment type="catalytic activity">
    <reaction evidence="26 27">
        <text>a ubiquinone + n Na(+)(in) + NADH + H(+) = a ubiquinol + n Na(+)(out) + NAD(+)</text>
        <dbReference type="Rhea" id="RHEA:47748"/>
        <dbReference type="Rhea" id="RHEA-COMP:9565"/>
        <dbReference type="Rhea" id="RHEA-COMP:9566"/>
        <dbReference type="ChEBI" id="CHEBI:15378"/>
        <dbReference type="ChEBI" id="CHEBI:16389"/>
        <dbReference type="ChEBI" id="CHEBI:17976"/>
        <dbReference type="ChEBI" id="CHEBI:29101"/>
        <dbReference type="ChEBI" id="CHEBI:57540"/>
        <dbReference type="ChEBI" id="CHEBI:57945"/>
        <dbReference type="EC" id="7.2.1.1"/>
    </reaction>
</comment>
<evidence type="ECO:0000256" key="5">
    <source>
        <dbReference type="ARBA" id="ARBA00011309"/>
    </source>
</evidence>
<comment type="function">
    <text evidence="2 27">NQR complex catalyzes the reduction of ubiquinone-1 to ubiquinol by two successive reactions, coupled with the transport of Na(+) ions from the cytoplasm to the periplasm. The first step is catalyzed by NqrF, which accepts electrons from NADH and reduces ubiquinone-1 to ubisemiquinone by a one-electron transfer pathway.</text>
</comment>
<dbReference type="EC" id="7.2.1.1" evidence="6 27"/>
<dbReference type="InterPro" id="IPR010205">
    <property type="entry name" value="NqrF"/>
</dbReference>
<evidence type="ECO:0000256" key="1">
    <source>
        <dbReference type="ARBA" id="ARBA00001974"/>
    </source>
</evidence>
<evidence type="ECO:0000313" key="30">
    <source>
        <dbReference type="EMBL" id="SMF19986.1"/>
    </source>
</evidence>
<gene>
    <name evidence="27" type="primary">nqrF</name>
    <name evidence="30" type="ORF">SAMN06295933_2218</name>
</gene>
<dbReference type="HAMAP" id="MF_00430">
    <property type="entry name" value="NqrF"/>
    <property type="match status" value="1"/>
</dbReference>
<evidence type="ECO:0000256" key="9">
    <source>
        <dbReference type="ARBA" id="ARBA00022475"/>
    </source>
</evidence>
<sequence length="408" mass="45546">MVEIILGVVMFTGVVLALCVFILLARAKLVPSGEVNIEINGDPKKSIAVRPGTKLLNALAEKEIYVPSACGGGGSCGQCKCLVHSGGGDILPTETAHVSKREAREGTRLACQVNVKQDMKIQVPAEIFDIKKWECTVKSNIPRATFIKEFTIQLPEGESVDFRAGGYIQIEAPAHTVHYKDFEVGEQFKGDWDKFNLWRYTSVVKEPIVRAYSMANYPDEKGIIMLNVRVCPPPPFAPDAPPGQMSSYIYSLKPGDKVTISGPYGEFFARDTDSEMIFIGGGAGMAPMRSHIFDQLRRLGTKRKISFWYGARSLREMFYVEEFNQLAEEFPNFTWHVALSDPQPEDNWTGYTGFIHNVLFENYIKSHQAPEDCEFYMCGPPMMASAVENMLIAQGVEKENIMYDNFGA</sequence>
<dbReference type="GO" id="GO:0009055">
    <property type="term" value="F:electron transfer activity"/>
    <property type="evidence" value="ECO:0007669"/>
    <property type="project" value="UniProtKB-UniRule"/>
</dbReference>
<keyword evidence="27" id="KW-1133">Transmembrane helix</keyword>
<feature type="binding site" evidence="27">
    <location>
        <position position="76"/>
    </location>
    <ligand>
        <name>[2Fe-2S] cluster</name>
        <dbReference type="ChEBI" id="CHEBI:190135"/>
    </ligand>
</feature>
<name>A0A1X7DR34_9BACT</name>
<evidence type="ECO:0000256" key="15">
    <source>
        <dbReference type="ARBA" id="ARBA00022967"/>
    </source>
</evidence>
<dbReference type="GO" id="GO:0005886">
    <property type="term" value="C:plasma membrane"/>
    <property type="evidence" value="ECO:0007669"/>
    <property type="project" value="UniProtKB-SubCell"/>
</dbReference>
<dbReference type="Proteomes" id="UP000192906">
    <property type="component" value="Unassembled WGS sequence"/>
</dbReference>
<comment type="subunit">
    <text evidence="5 27">Composed of six subunits; NqrA, NqrB, NqrC, NqrD, NqrE and NqrF.</text>
</comment>
<dbReference type="SUPFAM" id="SSF63380">
    <property type="entry name" value="Riboflavin synthase domain-like"/>
    <property type="match status" value="1"/>
</dbReference>
<evidence type="ECO:0000256" key="18">
    <source>
        <dbReference type="ARBA" id="ARBA00023027"/>
    </source>
</evidence>
<dbReference type="InterPro" id="IPR017927">
    <property type="entry name" value="FAD-bd_FR_type"/>
</dbReference>
<evidence type="ECO:0000259" key="29">
    <source>
        <dbReference type="PROSITE" id="PS51384"/>
    </source>
</evidence>
<evidence type="ECO:0000313" key="31">
    <source>
        <dbReference type="Proteomes" id="UP000192906"/>
    </source>
</evidence>
<dbReference type="PROSITE" id="PS51384">
    <property type="entry name" value="FAD_FR"/>
    <property type="match status" value="1"/>
</dbReference>
<evidence type="ECO:0000256" key="22">
    <source>
        <dbReference type="ARBA" id="ARBA00023136"/>
    </source>
</evidence>
<feature type="domain" description="FAD-binding FR-type" evidence="29">
    <location>
        <begin position="130"/>
        <end position="270"/>
    </location>
</feature>
<evidence type="ECO:0000256" key="25">
    <source>
        <dbReference type="ARBA" id="ARBA00030787"/>
    </source>
</evidence>
<evidence type="ECO:0000259" key="28">
    <source>
        <dbReference type="PROSITE" id="PS51085"/>
    </source>
</evidence>
<evidence type="ECO:0000256" key="3">
    <source>
        <dbReference type="ARBA" id="ARBA00004533"/>
    </source>
</evidence>